<name>A0A918N2Y9_9FLAO</name>
<sequence length="66" mass="7487">MIIRKATNDFLKKLEKIYNSNESSETKLKQVSNIVDELPWDKLDTEEKELVAEELAPAIEAVGVDP</sequence>
<organism evidence="1 2">
    <name type="scientific">Aquimarina muelleri</name>
    <dbReference type="NCBI Taxonomy" id="279356"/>
    <lineage>
        <taxon>Bacteria</taxon>
        <taxon>Pseudomonadati</taxon>
        <taxon>Bacteroidota</taxon>
        <taxon>Flavobacteriia</taxon>
        <taxon>Flavobacteriales</taxon>
        <taxon>Flavobacteriaceae</taxon>
        <taxon>Aquimarina</taxon>
    </lineage>
</organism>
<evidence type="ECO:0000313" key="2">
    <source>
        <dbReference type="Proteomes" id="UP000601108"/>
    </source>
</evidence>
<gene>
    <name evidence="1" type="ORF">GCM10007384_05240</name>
</gene>
<comment type="caution">
    <text evidence="1">The sequence shown here is derived from an EMBL/GenBank/DDBJ whole genome shotgun (WGS) entry which is preliminary data.</text>
</comment>
<evidence type="ECO:0000313" key="1">
    <source>
        <dbReference type="EMBL" id="GGX06484.1"/>
    </source>
</evidence>
<protein>
    <submittedName>
        <fullName evidence="1">Uncharacterized protein</fullName>
    </submittedName>
</protein>
<accession>A0A918N2Y9</accession>
<dbReference type="RefSeq" id="WP_027411004.1">
    <property type="nucleotide sequence ID" value="NZ_BMWS01000002.1"/>
</dbReference>
<keyword evidence="2" id="KW-1185">Reference proteome</keyword>
<dbReference type="Gene3D" id="1.20.1480.40">
    <property type="entry name" value="Uncharacterised protein PF16133, DUF4844"/>
    <property type="match status" value="1"/>
</dbReference>
<dbReference type="AlphaFoldDB" id="A0A918N2Y9"/>
<dbReference type="Proteomes" id="UP000601108">
    <property type="component" value="Unassembled WGS sequence"/>
</dbReference>
<reference evidence="1 2" key="1">
    <citation type="journal article" date="2014" name="Int. J. Syst. Evol. Microbiol.">
        <title>Complete genome sequence of Corynebacterium casei LMG S-19264T (=DSM 44701T), isolated from a smear-ripened cheese.</title>
        <authorList>
            <consortium name="US DOE Joint Genome Institute (JGI-PGF)"/>
            <person name="Walter F."/>
            <person name="Albersmeier A."/>
            <person name="Kalinowski J."/>
            <person name="Ruckert C."/>
        </authorList>
    </citation>
    <scope>NUCLEOTIDE SEQUENCE [LARGE SCALE GENOMIC DNA]</scope>
    <source>
        <strain evidence="1 2">KCTC 12285</strain>
    </source>
</reference>
<proteinExistence type="predicted"/>
<dbReference type="EMBL" id="BMWS01000002">
    <property type="protein sequence ID" value="GGX06484.1"/>
    <property type="molecule type" value="Genomic_DNA"/>
</dbReference>
<dbReference type="InterPro" id="IPR038360">
    <property type="entry name" value="DUF4844_sf"/>
</dbReference>